<feature type="domain" description="Lipid/polyisoprenoid-binding YceI-like" evidence="1">
    <location>
        <begin position="44"/>
        <end position="212"/>
    </location>
</feature>
<name>A0ABT8YNB3_9HYPH</name>
<dbReference type="InterPro" id="IPR007372">
    <property type="entry name" value="Lipid/polyisoprenoid-bd_YceI"/>
</dbReference>
<reference evidence="2" key="2">
    <citation type="submission" date="2023-07" db="EMBL/GenBank/DDBJ databases">
        <authorList>
            <person name="Shen H."/>
        </authorList>
    </citation>
    <scope>NUCLEOTIDE SEQUENCE</scope>
    <source>
        <strain evidence="2">TNR-22</strain>
    </source>
</reference>
<dbReference type="RefSeq" id="WP_304376722.1">
    <property type="nucleotide sequence ID" value="NZ_JAUOZU010000008.1"/>
</dbReference>
<proteinExistence type="predicted"/>
<evidence type="ECO:0000313" key="3">
    <source>
        <dbReference type="Proteomes" id="UP001174932"/>
    </source>
</evidence>
<accession>A0ABT8YNB3</accession>
<protein>
    <submittedName>
        <fullName evidence="2">YceI family protein</fullName>
    </submittedName>
</protein>
<dbReference type="Proteomes" id="UP001174932">
    <property type="component" value="Unassembled WGS sequence"/>
</dbReference>
<dbReference type="PANTHER" id="PTHR34406:SF1">
    <property type="entry name" value="PROTEIN YCEI"/>
    <property type="match status" value="1"/>
</dbReference>
<dbReference type="SMART" id="SM00867">
    <property type="entry name" value="YceI"/>
    <property type="match status" value="1"/>
</dbReference>
<evidence type="ECO:0000259" key="1">
    <source>
        <dbReference type="SMART" id="SM00867"/>
    </source>
</evidence>
<dbReference type="InterPro" id="IPR036761">
    <property type="entry name" value="TTHA0802/YceI-like_sf"/>
</dbReference>
<organism evidence="2 3">
    <name type="scientific">Rhizobium alvei</name>
    <dbReference type="NCBI Taxonomy" id="1132659"/>
    <lineage>
        <taxon>Bacteria</taxon>
        <taxon>Pseudomonadati</taxon>
        <taxon>Pseudomonadota</taxon>
        <taxon>Alphaproteobacteria</taxon>
        <taxon>Hyphomicrobiales</taxon>
        <taxon>Rhizobiaceae</taxon>
        <taxon>Rhizobium/Agrobacterium group</taxon>
        <taxon>Rhizobium</taxon>
    </lineage>
</organism>
<dbReference type="EMBL" id="JAUOZU010000008">
    <property type="protein sequence ID" value="MDO6964794.1"/>
    <property type="molecule type" value="Genomic_DNA"/>
</dbReference>
<gene>
    <name evidence="2" type="ORF">Q4481_12570</name>
</gene>
<dbReference type="PANTHER" id="PTHR34406">
    <property type="entry name" value="PROTEIN YCEI"/>
    <property type="match status" value="1"/>
</dbReference>
<comment type="caution">
    <text evidence="2">The sequence shown here is derived from an EMBL/GenBank/DDBJ whole genome shotgun (WGS) entry which is preliminary data.</text>
</comment>
<sequence>MSNQKTPFGFQAAISTLRNSLLILTFLATPTLGADRPEPAPSGHYIADIAHTSVTWKISHFGLSNYTARFVMAKAVLDWNAEEPTQSKLEVSIDPSSVRTDFPAPQEEDFDRKIATDKAFLAGQPITFVATSIEKTDDRNGRVTGDLTFRGQTHPATMEVTFNGSFAKHPMEKVAKLGFSGTLVIDRTKWGLDFALPALGRDVSVTIETEFSQE</sequence>
<keyword evidence="3" id="KW-1185">Reference proteome</keyword>
<dbReference type="Pfam" id="PF04264">
    <property type="entry name" value="YceI"/>
    <property type="match status" value="1"/>
</dbReference>
<dbReference type="SUPFAM" id="SSF101874">
    <property type="entry name" value="YceI-like"/>
    <property type="match status" value="1"/>
</dbReference>
<dbReference type="Gene3D" id="2.40.128.110">
    <property type="entry name" value="Lipid/polyisoprenoid-binding, YceI-like"/>
    <property type="match status" value="1"/>
</dbReference>
<reference evidence="2" key="1">
    <citation type="journal article" date="2015" name="Int. J. Syst. Evol. Microbiol.">
        <title>Rhizobium alvei sp. nov., isolated from a freshwater river.</title>
        <authorList>
            <person name="Sheu S.Y."/>
            <person name="Huang H.W."/>
            <person name="Young C.C."/>
            <person name="Chen W.M."/>
        </authorList>
    </citation>
    <scope>NUCLEOTIDE SEQUENCE</scope>
    <source>
        <strain evidence="2">TNR-22</strain>
    </source>
</reference>
<evidence type="ECO:0000313" key="2">
    <source>
        <dbReference type="EMBL" id="MDO6964794.1"/>
    </source>
</evidence>